<dbReference type="InterPro" id="IPR003958">
    <property type="entry name" value="CBFA_NFYB_domain"/>
</dbReference>
<comment type="caution">
    <text evidence="5">The sequence shown here is derived from an EMBL/GenBank/DDBJ whole genome shotgun (WGS) entry which is preliminary data.</text>
</comment>
<dbReference type="PANTHER" id="PTHR10252:SF54">
    <property type="entry name" value="CHROMATIN ACCESSIBILITY COMPLEX PROTEIN 1"/>
    <property type="match status" value="1"/>
</dbReference>
<evidence type="ECO:0000259" key="4">
    <source>
        <dbReference type="Pfam" id="PF00808"/>
    </source>
</evidence>
<dbReference type="Proteomes" id="UP001530400">
    <property type="component" value="Unassembled WGS sequence"/>
</dbReference>
<feature type="region of interest" description="Disordered" evidence="3">
    <location>
        <begin position="113"/>
        <end position="144"/>
    </location>
</feature>
<dbReference type="EMBL" id="JALLPJ020000035">
    <property type="protein sequence ID" value="KAL3804601.1"/>
    <property type="molecule type" value="Genomic_DNA"/>
</dbReference>
<dbReference type="InterPro" id="IPR009072">
    <property type="entry name" value="Histone-fold"/>
</dbReference>
<sequence>MQRLKDAGLWPVAVSGEGGRETNDDGLILPVARIPKICKLDPDVKGMSKEPTMLIPKATKLFCAKLENECVTMAQMQNCRKLLAEDVIEVCSMKERFMLLKNDLKDLAKEQLQERKEREKEGGKPGGKDDNKASSLLNYFSKVS</sequence>
<name>A0ABD3QXU7_9STRA</name>
<evidence type="ECO:0000256" key="3">
    <source>
        <dbReference type="SAM" id="MobiDB-lite"/>
    </source>
</evidence>
<protein>
    <recommendedName>
        <fullName evidence="4">Transcription factor CBF/NF-Y/archaeal histone domain-containing protein</fullName>
    </recommendedName>
</protein>
<dbReference type="GO" id="GO:0005634">
    <property type="term" value="C:nucleus"/>
    <property type="evidence" value="ECO:0007669"/>
    <property type="project" value="UniProtKB-SubCell"/>
</dbReference>
<evidence type="ECO:0000256" key="1">
    <source>
        <dbReference type="ARBA" id="ARBA00004123"/>
    </source>
</evidence>
<keyword evidence="6" id="KW-1185">Reference proteome</keyword>
<gene>
    <name evidence="5" type="ORF">ACHAWO_008606</name>
</gene>
<proteinExistence type="predicted"/>
<feature type="compositionally biased region" description="Basic and acidic residues" evidence="3">
    <location>
        <begin position="113"/>
        <end position="132"/>
    </location>
</feature>
<evidence type="ECO:0000313" key="6">
    <source>
        <dbReference type="Proteomes" id="UP001530400"/>
    </source>
</evidence>
<evidence type="ECO:0000313" key="5">
    <source>
        <dbReference type="EMBL" id="KAL3804601.1"/>
    </source>
</evidence>
<dbReference type="AlphaFoldDB" id="A0ABD3QXU7"/>
<dbReference type="Pfam" id="PF00808">
    <property type="entry name" value="CBFD_NFYB_HMF"/>
    <property type="match status" value="1"/>
</dbReference>
<dbReference type="Gene3D" id="1.10.20.10">
    <property type="entry name" value="Histone, subunit A"/>
    <property type="match status" value="1"/>
</dbReference>
<feature type="compositionally biased region" description="Polar residues" evidence="3">
    <location>
        <begin position="133"/>
        <end position="144"/>
    </location>
</feature>
<feature type="domain" description="Transcription factor CBF/NF-Y/archaeal histone" evidence="4">
    <location>
        <begin position="29"/>
        <end position="88"/>
    </location>
</feature>
<evidence type="ECO:0000256" key="2">
    <source>
        <dbReference type="ARBA" id="ARBA00023242"/>
    </source>
</evidence>
<comment type="subcellular location">
    <subcellularLocation>
        <location evidence="1">Nucleus</location>
    </subcellularLocation>
</comment>
<dbReference type="SUPFAM" id="SSF47113">
    <property type="entry name" value="Histone-fold"/>
    <property type="match status" value="1"/>
</dbReference>
<reference evidence="5 6" key="1">
    <citation type="submission" date="2024-10" db="EMBL/GenBank/DDBJ databases">
        <title>Updated reference genomes for cyclostephanoid diatoms.</title>
        <authorList>
            <person name="Roberts W.R."/>
            <person name="Alverson A.J."/>
        </authorList>
    </citation>
    <scope>NUCLEOTIDE SEQUENCE [LARGE SCALE GENOMIC DNA]</scope>
    <source>
        <strain evidence="5 6">AJA010-31</strain>
    </source>
</reference>
<keyword evidence="2" id="KW-0539">Nucleus</keyword>
<dbReference type="InterPro" id="IPR050568">
    <property type="entry name" value="Transcr_DNA_Rep_Reg"/>
</dbReference>
<organism evidence="5 6">
    <name type="scientific">Cyclotella atomus</name>
    <dbReference type="NCBI Taxonomy" id="382360"/>
    <lineage>
        <taxon>Eukaryota</taxon>
        <taxon>Sar</taxon>
        <taxon>Stramenopiles</taxon>
        <taxon>Ochrophyta</taxon>
        <taxon>Bacillariophyta</taxon>
        <taxon>Coscinodiscophyceae</taxon>
        <taxon>Thalassiosirophycidae</taxon>
        <taxon>Stephanodiscales</taxon>
        <taxon>Stephanodiscaceae</taxon>
        <taxon>Cyclotella</taxon>
    </lineage>
</organism>
<dbReference type="PANTHER" id="PTHR10252">
    <property type="entry name" value="HISTONE-LIKE TRANSCRIPTION FACTOR CCAAT-RELATED"/>
    <property type="match status" value="1"/>
</dbReference>
<accession>A0ABD3QXU7</accession>